<name>A0A8C0APD9_9AVES</name>
<sequence>MQQSQDLKALMGFSILPFKLICMYFRNSSFMESYMYIYMYVCMYKHTNIPPPICVHIKKYVYVCVFKFNSRNQVSSRD</sequence>
<dbReference type="Ensembl" id="ENSBJAT00000004335.1">
    <property type="protein sequence ID" value="ENSBJAP00000004226.1"/>
    <property type="gene ID" value="ENSBJAG00000003044.1"/>
</dbReference>
<evidence type="ECO:0000313" key="2">
    <source>
        <dbReference type="Proteomes" id="UP000694555"/>
    </source>
</evidence>
<organism evidence="1 2">
    <name type="scientific">Buteo japonicus</name>
    <dbReference type="NCBI Taxonomy" id="224669"/>
    <lineage>
        <taxon>Eukaryota</taxon>
        <taxon>Metazoa</taxon>
        <taxon>Chordata</taxon>
        <taxon>Craniata</taxon>
        <taxon>Vertebrata</taxon>
        <taxon>Euteleostomi</taxon>
        <taxon>Archelosauria</taxon>
        <taxon>Archosauria</taxon>
        <taxon>Dinosauria</taxon>
        <taxon>Saurischia</taxon>
        <taxon>Theropoda</taxon>
        <taxon>Coelurosauria</taxon>
        <taxon>Aves</taxon>
        <taxon>Neognathae</taxon>
        <taxon>Neoaves</taxon>
        <taxon>Telluraves</taxon>
        <taxon>Accipitrimorphae</taxon>
        <taxon>Accipitriformes</taxon>
        <taxon>Accipitridae</taxon>
        <taxon>Accipitrinae</taxon>
        <taxon>Buteo</taxon>
    </lineage>
</organism>
<protein>
    <submittedName>
        <fullName evidence="1">Uncharacterized protein</fullName>
    </submittedName>
</protein>
<keyword evidence="2" id="KW-1185">Reference proteome</keyword>
<evidence type="ECO:0000313" key="1">
    <source>
        <dbReference type="Ensembl" id="ENSBJAP00000004226.1"/>
    </source>
</evidence>
<accession>A0A8C0APD9</accession>
<reference evidence="1" key="2">
    <citation type="submission" date="2025-09" db="UniProtKB">
        <authorList>
            <consortium name="Ensembl"/>
        </authorList>
    </citation>
    <scope>IDENTIFICATION</scope>
</reference>
<reference evidence="1" key="1">
    <citation type="submission" date="2025-08" db="UniProtKB">
        <authorList>
            <consortium name="Ensembl"/>
        </authorList>
    </citation>
    <scope>IDENTIFICATION</scope>
</reference>
<dbReference type="Proteomes" id="UP000694555">
    <property type="component" value="Unplaced"/>
</dbReference>
<dbReference type="AlphaFoldDB" id="A0A8C0APD9"/>
<proteinExistence type="predicted"/>